<proteinExistence type="predicted"/>
<feature type="domain" description="DUF6965" evidence="1">
    <location>
        <begin position="12"/>
        <end position="79"/>
    </location>
</feature>
<evidence type="ECO:0000313" key="3">
    <source>
        <dbReference type="Proteomes" id="UP000249375"/>
    </source>
</evidence>
<dbReference type="Pfam" id="PF22292">
    <property type="entry name" value="DUF6965"/>
    <property type="match status" value="1"/>
</dbReference>
<dbReference type="EMBL" id="CP033459">
    <property type="protein sequence ID" value="QFQ13614.1"/>
    <property type="molecule type" value="Genomic_DNA"/>
</dbReference>
<dbReference type="AlphaFoldDB" id="A0A5P8E9J1"/>
<dbReference type="Proteomes" id="UP000249375">
    <property type="component" value="Chromosome"/>
</dbReference>
<keyword evidence="3" id="KW-1185">Reference proteome</keyword>
<reference evidence="2 3" key="1">
    <citation type="submission" date="2018-11" db="EMBL/GenBank/DDBJ databases">
        <authorList>
            <person name="Na S.W."/>
            <person name="Baik M."/>
        </authorList>
    </citation>
    <scope>NUCLEOTIDE SEQUENCE [LARGE SCALE GENOMIC DNA]</scope>
    <source>
        <strain evidence="2 3">E39</strain>
    </source>
</reference>
<dbReference type="InterPro" id="IPR054238">
    <property type="entry name" value="DUF6965"/>
</dbReference>
<dbReference type="RefSeq" id="WP_146739480.1">
    <property type="nucleotide sequence ID" value="NZ_CP033459.1"/>
</dbReference>
<sequence length="81" mass="9466">MAYNNKETYTREQIEEIKAWYDAHQAELPKEIELCQGEVCKDLPKMVGAVLATAEEQFNNPTFKRLLQYLFDVRQKIEGQA</sequence>
<organism evidence="2 3">
    <name type="scientific">Pseudoprevotella muciniphila</name>
    <dbReference type="NCBI Taxonomy" id="2133944"/>
    <lineage>
        <taxon>Bacteria</taxon>
        <taxon>Pseudomonadati</taxon>
        <taxon>Bacteroidota</taxon>
        <taxon>Bacteroidia</taxon>
        <taxon>Bacteroidales</taxon>
        <taxon>Prevotellaceae</taxon>
        <taxon>Pseudoprevotella</taxon>
    </lineage>
</organism>
<dbReference type="KEGG" id="alq:C7Y71_011695"/>
<evidence type="ECO:0000259" key="1">
    <source>
        <dbReference type="Pfam" id="PF22292"/>
    </source>
</evidence>
<evidence type="ECO:0000313" key="2">
    <source>
        <dbReference type="EMBL" id="QFQ13614.1"/>
    </source>
</evidence>
<name>A0A5P8E9J1_9BACT</name>
<protein>
    <recommendedName>
        <fullName evidence="1">DUF6965 domain-containing protein</fullName>
    </recommendedName>
</protein>
<accession>A0A5P8E9J1</accession>
<gene>
    <name evidence="2" type="ORF">C7Y71_011695</name>
</gene>